<organism evidence="1 2">
    <name type="scientific">Cochliobolus sativus</name>
    <name type="common">Common root rot and spot blotch fungus</name>
    <name type="synonym">Bipolaris sorokiniana</name>
    <dbReference type="NCBI Taxonomy" id="45130"/>
    <lineage>
        <taxon>Eukaryota</taxon>
        <taxon>Fungi</taxon>
        <taxon>Dikarya</taxon>
        <taxon>Ascomycota</taxon>
        <taxon>Pezizomycotina</taxon>
        <taxon>Dothideomycetes</taxon>
        <taxon>Pleosporomycetidae</taxon>
        <taxon>Pleosporales</taxon>
        <taxon>Pleosporineae</taxon>
        <taxon>Pleosporaceae</taxon>
        <taxon>Bipolaris</taxon>
    </lineage>
</organism>
<gene>
    <name evidence="1" type="ORF">GGP41_009686</name>
</gene>
<comment type="caution">
    <text evidence="1">The sequence shown here is derived from an EMBL/GenBank/DDBJ whole genome shotgun (WGS) entry which is preliminary data.</text>
</comment>
<dbReference type="EMBL" id="WNKQ01000010">
    <property type="protein sequence ID" value="KAF5848573.1"/>
    <property type="molecule type" value="Genomic_DNA"/>
</dbReference>
<reference evidence="1" key="1">
    <citation type="submission" date="2019-11" db="EMBL/GenBank/DDBJ databases">
        <title>Bipolaris sorokiniana Genome sequencing.</title>
        <authorList>
            <person name="Wang H."/>
        </authorList>
    </citation>
    <scope>NUCLEOTIDE SEQUENCE</scope>
</reference>
<proteinExistence type="predicted"/>
<dbReference type="Proteomes" id="UP000624244">
    <property type="component" value="Unassembled WGS sequence"/>
</dbReference>
<name>A0A8H5ZDX1_COCSA</name>
<accession>A0A8H5ZDX1</accession>
<evidence type="ECO:0000313" key="1">
    <source>
        <dbReference type="EMBL" id="KAF5848573.1"/>
    </source>
</evidence>
<dbReference type="AlphaFoldDB" id="A0A8H5ZDX1"/>
<protein>
    <submittedName>
        <fullName evidence="1">Uncharacterized protein</fullName>
    </submittedName>
</protein>
<sequence length="73" mass="7915">MPLVLAVPFYQDIQFNDSALMPNFQVPFSWQDSSGAKSFVHLKTYAFSLPLPYASTDGASGISTPSIPHLIPG</sequence>
<evidence type="ECO:0000313" key="2">
    <source>
        <dbReference type="Proteomes" id="UP000624244"/>
    </source>
</evidence>